<evidence type="ECO:0000313" key="2">
    <source>
        <dbReference type="Proteomes" id="UP001500886"/>
    </source>
</evidence>
<keyword evidence="2" id="KW-1185">Reference proteome</keyword>
<evidence type="ECO:0000313" key="1">
    <source>
        <dbReference type="EMBL" id="GAA2722013.1"/>
    </source>
</evidence>
<gene>
    <name evidence="1" type="ORF">GCM10010315_46180</name>
</gene>
<protein>
    <submittedName>
        <fullName evidence="1">Uncharacterized protein</fullName>
    </submittedName>
</protein>
<sequence>MKGPLHVQDLEVRVEFHSFSIQEDDDLKVPIPYPDNSEYRVFLKSFPMRLDFGSAGHTHTASLRAEIWEHQPDADSQPKWDEVAYADIETITGRLGIWENGRTPDVINLGAPGVWTVRATARGRESVRQLAIDVGPVKGVEQWLLQFWPLET</sequence>
<name>A0ABN3U0V2_9ACTN</name>
<dbReference type="EMBL" id="BAAASL010000019">
    <property type="protein sequence ID" value="GAA2722013.1"/>
    <property type="molecule type" value="Genomic_DNA"/>
</dbReference>
<proteinExistence type="predicted"/>
<dbReference type="Proteomes" id="UP001500886">
    <property type="component" value="Unassembled WGS sequence"/>
</dbReference>
<reference evidence="1 2" key="1">
    <citation type="journal article" date="2019" name="Int. J. Syst. Evol. Microbiol.">
        <title>The Global Catalogue of Microorganisms (GCM) 10K type strain sequencing project: providing services to taxonomists for standard genome sequencing and annotation.</title>
        <authorList>
            <consortium name="The Broad Institute Genomics Platform"/>
            <consortium name="The Broad Institute Genome Sequencing Center for Infectious Disease"/>
            <person name="Wu L."/>
            <person name="Ma J."/>
        </authorList>
    </citation>
    <scope>NUCLEOTIDE SEQUENCE [LARGE SCALE GENOMIC DNA]</scope>
    <source>
        <strain evidence="1 2">JCM 4542</strain>
    </source>
</reference>
<organism evidence="1 2">
    <name type="scientific">Streptomyces luteosporeus</name>
    <dbReference type="NCBI Taxonomy" id="173856"/>
    <lineage>
        <taxon>Bacteria</taxon>
        <taxon>Bacillati</taxon>
        <taxon>Actinomycetota</taxon>
        <taxon>Actinomycetes</taxon>
        <taxon>Kitasatosporales</taxon>
        <taxon>Streptomycetaceae</taxon>
        <taxon>Streptomyces</taxon>
    </lineage>
</organism>
<accession>A0ABN3U0V2</accession>
<dbReference type="RefSeq" id="WP_344437403.1">
    <property type="nucleotide sequence ID" value="NZ_BAAASL010000019.1"/>
</dbReference>
<comment type="caution">
    <text evidence="1">The sequence shown here is derived from an EMBL/GenBank/DDBJ whole genome shotgun (WGS) entry which is preliminary data.</text>
</comment>